<evidence type="ECO:0000313" key="5">
    <source>
        <dbReference type="Proteomes" id="UP000051697"/>
    </source>
</evidence>
<feature type="transmembrane region" description="Helical" evidence="2">
    <location>
        <begin position="94"/>
        <end position="112"/>
    </location>
</feature>
<dbReference type="RefSeq" id="WP_083478586.1">
    <property type="nucleotide sequence ID" value="NZ_AZFE01000002.1"/>
</dbReference>
<keyword evidence="2" id="KW-0472">Membrane</keyword>
<dbReference type="InterPro" id="IPR052710">
    <property type="entry name" value="CAAX_protease"/>
</dbReference>
<dbReference type="PANTHER" id="PTHR36435:SF1">
    <property type="entry name" value="CAAX AMINO TERMINAL PROTEASE FAMILY PROTEIN"/>
    <property type="match status" value="1"/>
</dbReference>
<dbReference type="AlphaFoldDB" id="A0A0R1RVN0"/>
<dbReference type="KEGG" id="lol:LACOL_1639"/>
<sequence length="244" mass="27693">MHESNKRLCYLIGSYLLLILVLLTTAFSKIYWSLSTNLYSVIQEIIPLIITIVIIGLVHQKILLEINKPISIIVIFLLIIIAILIIPHLNSDNLITNIFILLLASIFEELYFRGYLLPQLTIIFKNRHKSNYILFSIFISSIIFGATHVVNVLSQSPFSTFIQIITACILGVILSIFYLRTRSIIIPIIVHFAFNVSTLSSAPQSLNNFSTTGIIPIIVYGFIAYLLIRSTTNNHYDLFLNSFV</sequence>
<dbReference type="GO" id="GO:0004175">
    <property type="term" value="F:endopeptidase activity"/>
    <property type="evidence" value="ECO:0007669"/>
    <property type="project" value="UniProtKB-ARBA"/>
</dbReference>
<comment type="similarity">
    <text evidence="1">Belongs to the UPF0177 family.</text>
</comment>
<organism evidence="4 5">
    <name type="scientific">Paucilactobacillus oligofermentans DSM 15707 = LMG 22743</name>
    <dbReference type="NCBI Taxonomy" id="1423778"/>
    <lineage>
        <taxon>Bacteria</taxon>
        <taxon>Bacillati</taxon>
        <taxon>Bacillota</taxon>
        <taxon>Bacilli</taxon>
        <taxon>Lactobacillales</taxon>
        <taxon>Lactobacillaceae</taxon>
        <taxon>Paucilactobacillus</taxon>
    </lineage>
</organism>
<evidence type="ECO:0000313" key="4">
    <source>
        <dbReference type="EMBL" id="KRL58085.1"/>
    </source>
</evidence>
<dbReference type="Proteomes" id="UP000051697">
    <property type="component" value="Unassembled WGS sequence"/>
</dbReference>
<dbReference type="InterPro" id="IPR003675">
    <property type="entry name" value="Rce1/LyrA-like_dom"/>
</dbReference>
<name>A0A0R1RVN0_9LACO</name>
<gene>
    <name evidence="4" type="ORF">FC70_GL000158</name>
</gene>
<feature type="transmembrane region" description="Helical" evidence="2">
    <location>
        <begin position="209"/>
        <end position="228"/>
    </location>
</feature>
<keyword evidence="5" id="KW-1185">Reference proteome</keyword>
<feature type="transmembrane region" description="Helical" evidence="2">
    <location>
        <begin position="160"/>
        <end position="179"/>
    </location>
</feature>
<dbReference type="Pfam" id="PF02517">
    <property type="entry name" value="Rce1-like"/>
    <property type="match status" value="1"/>
</dbReference>
<reference evidence="4 5" key="1">
    <citation type="journal article" date="2015" name="Genome Announc.">
        <title>Expanding the biotechnology potential of lactobacilli through comparative genomics of 213 strains and associated genera.</title>
        <authorList>
            <person name="Sun Z."/>
            <person name="Harris H.M."/>
            <person name="McCann A."/>
            <person name="Guo C."/>
            <person name="Argimon S."/>
            <person name="Zhang W."/>
            <person name="Yang X."/>
            <person name="Jeffery I.B."/>
            <person name="Cooney J.C."/>
            <person name="Kagawa T.F."/>
            <person name="Liu W."/>
            <person name="Song Y."/>
            <person name="Salvetti E."/>
            <person name="Wrobel A."/>
            <person name="Rasinkangas P."/>
            <person name="Parkhill J."/>
            <person name="Rea M.C."/>
            <person name="O'Sullivan O."/>
            <person name="Ritari J."/>
            <person name="Douillard F.P."/>
            <person name="Paul Ross R."/>
            <person name="Yang R."/>
            <person name="Briner A.E."/>
            <person name="Felis G.E."/>
            <person name="de Vos W.M."/>
            <person name="Barrangou R."/>
            <person name="Klaenhammer T.R."/>
            <person name="Caufield P.W."/>
            <person name="Cui Y."/>
            <person name="Zhang H."/>
            <person name="O'Toole P.W."/>
        </authorList>
    </citation>
    <scope>NUCLEOTIDE SEQUENCE [LARGE SCALE GENOMIC DNA]</scope>
    <source>
        <strain evidence="4 5">DSM 15707</strain>
    </source>
</reference>
<feature type="transmembrane region" description="Helical" evidence="2">
    <location>
        <begin position="70"/>
        <end position="88"/>
    </location>
</feature>
<dbReference type="GO" id="GO:0080120">
    <property type="term" value="P:CAAX-box protein maturation"/>
    <property type="evidence" value="ECO:0007669"/>
    <property type="project" value="UniProtKB-ARBA"/>
</dbReference>
<comment type="caution">
    <text evidence="4">The sequence shown here is derived from an EMBL/GenBank/DDBJ whole genome shotgun (WGS) entry which is preliminary data.</text>
</comment>
<protein>
    <recommendedName>
        <fullName evidence="3">CAAX prenyl protease 2/Lysostaphin resistance protein A-like domain-containing protein</fullName>
    </recommendedName>
</protein>
<dbReference type="EMBL" id="AZFE01000002">
    <property type="protein sequence ID" value="KRL58085.1"/>
    <property type="molecule type" value="Genomic_DNA"/>
</dbReference>
<feature type="domain" description="CAAX prenyl protease 2/Lysostaphin resistance protein A-like" evidence="3">
    <location>
        <begin position="94"/>
        <end position="196"/>
    </location>
</feature>
<dbReference type="PATRIC" id="fig|1423778.4.peg.174"/>
<feature type="transmembrane region" description="Helical" evidence="2">
    <location>
        <begin position="132"/>
        <end position="154"/>
    </location>
</feature>
<dbReference type="PANTHER" id="PTHR36435">
    <property type="entry name" value="SLR1288 PROTEIN"/>
    <property type="match status" value="1"/>
</dbReference>
<accession>A0A0R1RVN0</accession>
<evidence type="ECO:0000256" key="1">
    <source>
        <dbReference type="ARBA" id="ARBA00009067"/>
    </source>
</evidence>
<feature type="transmembrane region" description="Helical" evidence="2">
    <location>
        <begin position="38"/>
        <end position="58"/>
    </location>
</feature>
<keyword evidence="2" id="KW-0812">Transmembrane</keyword>
<evidence type="ECO:0000259" key="3">
    <source>
        <dbReference type="Pfam" id="PF02517"/>
    </source>
</evidence>
<evidence type="ECO:0000256" key="2">
    <source>
        <dbReference type="SAM" id="Phobius"/>
    </source>
</evidence>
<keyword evidence="2" id="KW-1133">Transmembrane helix</keyword>
<feature type="transmembrane region" description="Helical" evidence="2">
    <location>
        <begin position="184"/>
        <end position="203"/>
    </location>
</feature>
<proteinExistence type="inferred from homology"/>